<keyword evidence="1" id="KW-0812">Transmembrane</keyword>
<keyword evidence="1" id="KW-0472">Membrane</keyword>
<organism evidence="2 3">
    <name type="scientific">Massariosphaeria phaeospora</name>
    <dbReference type="NCBI Taxonomy" id="100035"/>
    <lineage>
        <taxon>Eukaryota</taxon>
        <taxon>Fungi</taxon>
        <taxon>Dikarya</taxon>
        <taxon>Ascomycota</taxon>
        <taxon>Pezizomycotina</taxon>
        <taxon>Dothideomycetes</taxon>
        <taxon>Pleosporomycetidae</taxon>
        <taxon>Pleosporales</taxon>
        <taxon>Pleosporales incertae sedis</taxon>
        <taxon>Massariosphaeria</taxon>
    </lineage>
</organism>
<keyword evidence="3" id="KW-1185">Reference proteome</keyword>
<accession>A0A7C8I0G6</accession>
<dbReference type="AlphaFoldDB" id="A0A7C8I0G6"/>
<protein>
    <submittedName>
        <fullName evidence="2">Uncharacterized protein</fullName>
    </submittedName>
</protein>
<sequence>MLIQSQPQPPPTKHTPLYFIPHFILLLLLALSPSLTLLTLSFFYLFLFCYLLVLIPYSTLLHCAPRPLSSTMRKACREIV</sequence>
<name>A0A7C8I0G6_9PLEO</name>
<dbReference type="Proteomes" id="UP000481861">
    <property type="component" value="Unassembled WGS sequence"/>
</dbReference>
<gene>
    <name evidence="2" type="ORF">BDV95DRAFT_581966</name>
</gene>
<proteinExistence type="predicted"/>
<feature type="transmembrane region" description="Helical" evidence="1">
    <location>
        <begin position="42"/>
        <end position="64"/>
    </location>
</feature>
<evidence type="ECO:0000256" key="1">
    <source>
        <dbReference type="SAM" id="Phobius"/>
    </source>
</evidence>
<comment type="caution">
    <text evidence="2">The sequence shown here is derived from an EMBL/GenBank/DDBJ whole genome shotgun (WGS) entry which is preliminary data.</text>
</comment>
<evidence type="ECO:0000313" key="2">
    <source>
        <dbReference type="EMBL" id="KAF2867348.1"/>
    </source>
</evidence>
<evidence type="ECO:0000313" key="3">
    <source>
        <dbReference type="Proteomes" id="UP000481861"/>
    </source>
</evidence>
<dbReference type="EMBL" id="JAADJZ010000023">
    <property type="protein sequence ID" value="KAF2867348.1"/>
    <property type="molecule type" value="Genomic_DNA"/>
</dbReference>
<keyword evidence="1" id="KW-1133">Transmembrane helix</keyword>
<feature type="transmembrane region" description="Helical" evidence="1">
    <location>
        <begin position="16"/>
        <end position="36"/>
    </location>
</feature>
<reference evidence="2 3" key="1">
    <citation type="submission" date="2020-01" db="EMBL/GenBank/DDBJ databases">
        <authorList>
            <consortium name="DOE Joint Genome Institute"/>
            <person name="Haridas S."/>
            <person name="Albert R."/>
            <person name="Binder M."/>
            <person name="Bloem J."/>
            <person name="Labutti K."/>
            <person name="Salamov A."/>
            <person name="Andreopoulos B."/>
            <person name="Baker S.E."/>
            <person name="Barry K."/>
            <person name="Bills G."/>
            <person name="Bluhm B.H."/>
            <person name="Cannon C."/>
            <person name="Castanera R."/>
            <person name="Culley D.E."/>
            <person name="Daum C."/>
            <person name="Ezra D."/>
            <person name="Gonzalez J.B."/>
            <person name="Henrissat B."/>
            <person name="Kuo A."/>
            <person name="Liang C."/>
            <person name="Lipzen A."/>
            <person name="Lutzoni F."/>
            <person name="Magnuson J."/>
            <person name="Mondo S."/>
            <person name="Nolan M."/>
            <person name="Ohm R."/>
            <person name="Pangilinan J."/>
            <person name="Park H.-J.H."/>
            <person name="Ramirez L."/>
            <person name="Alfaro M."/>
            <person name="Sun H."/>
            <person name="Tritt A."/>
            <person name="Yoshinaga Y."/>
            <person name="Zwiers L.-H.L."/>
            <person name="Turgeon B.G."/>
            <person name="Goodwin S.B."/>
            <person name="Spatafora J.W."/>
            <person name="Crous P.W."/>
            <person name="Grigoriev I.V."/>
        </authorList>
    </citation>
    <scope>NUCLEOTIDE SEQUENCE [LARGE SCALE GENOMIC DNA]</scope>
    <source>
        <strain evidence="2 3">CBS 611.86</strain>
    </source>
</reference>